<name>A0A2W5BXG4_9SPHN</name>
<gene>
    <name evidence="2" type="ORF">DI623_14145</name>
</gene>
<reference evidence="2 3" key="1">
    <citation type="submission" date="2017-08" db="EMBL/GenBank/DDBJ databases">
        <title>Infants hospitalized years apart are colonized by the same room-sourced microbial strains.</title>
        <authorList>
            <person name="Brooks B."/>
            <person name="Olm M.R."/>
            <person name="Firek B.A."/>
            <person name="Baker R."/>
            <person name="Thomas B.C."/>
            <person name="Morowitz M.J."/>
            <person name="Banfield J.F."/>
        </authorList>
    </citation>
    <scope>NUCLEOTIDE SEQUENCE [LARGE SCALE GENOMIC DNA]</scope>
    <source>
        <strain evidence="2">S2_018_000_R2_101</strain>
    </source>
</reference>
<dbReference type="InterPro" id="IPR037682">
    <property type="entry name" value="TonB_C"/>
</dbReference>
<dbReference type="Gene3D" id="3.30.1150.10">
    <property type="match status" value="1"/>
</dbReference>
<accession>A0A2W5BXG4</accession>
<dbReference type="Pfam" id="PF03544">
    <property type="entry name" value="TonB_C"/>
    <property type="match status" value="1"/>
</dbReference>
<dbReference type="Proteomes" id="UP000249066">
    <property type="component" value="Unassembled WGS sequence"/>
</dbReference>
<proteinExistence type="predicted"/>
<evidence type="ECO:0000313" key="3">
    <source>
        <dbReference type="Proteomes" id="UP000249066"/>
    </source>
</evidence>
<dbReference type="AlphaFoldDB" id="A0A2W5BXG4"/>
<dbReference type="SUPFAM" id="SSF74653">
    <property type="entry name" value="TolA/TonB C-terminal domain"/>
    <property type="match status" value="1"/>
</dbReference>
<feature type="domain" description="TonB C-terminal" evidence="1">
    <location>
        <begin position="29"/>
        <end position="89"/>
    </location>
</feature>
<protein>
    <recommendedName>
        <fullName evidence="1">TonB C-terminal domain-containing protein</fullName>
    </recommendedName>
</protein>
<sequence>MRGHDCAGAAGGDAGAVALKPETYFRWADYPPSARRARSVGAVKTRVVVSPDGQPVRCDVLIPTKDPILNTATCDLLLKRSRYTPARDADGNQAFGTVERITIWSSDKPLTPASSADFELRLSKMPSGAKAREGFKLLLATDVEGAIGTCAAENDVTLPALVTIACRHVAAAGKLDPARDRDGKPVAAIQELTVAFVLDQPAP</sequence>
<evidence type="ECO:0000259" key="1">
    <source>
        <dbReference type="Pfam" id="PF03544"/>
    </source>
</evidence>
<organism evidence="2 3">
    <name type="scientific">Sphingomonas sanxanigenens</name>
    <dbReference type="NCBI Taxonomy" id="397260"/>
    <lineage>
        <taxon>Bacteria</taxon>
        <taxon>Pseudomonadati</taxon>
        <taxon>Pseudomonadota</taxon>
        <taxon>Alphaproteobacteria</taxon>
        <taxon>Sphingomonadales</taxon>
        <taxon>Sphingomonadaceae</taxon>
        <taxon>Sphingomonas</taxon>
    </lineage>
</organism>
<dbReference type="EMBL" id="QFNN01000117">
    <property type="protein sequence ID" value="PZO87731.1"/>
    <property type="molecule type" value="Genomic_DNA"/>
</dbReference>
<dbReference type="GO" id="GO:0055085">
    <property type="term" value="P:transmembrane transport"/>
    <property type="evidence" value="ECO:0007669"/>
    <property type="project" value="InterPro"/>
</dbReference>
<comment type="caution">
    <text evidence="2">The sequence shown here is derived from an EMBL/GenBank/DDBJ whole genome shotgun (WGS) entry which is preliminary data.</text>
</comment>
<evidence type="ECO:0000313" key="2">
    <source>
        <dbReference type="EMBL" id="PZO87731.1"/>
    </source>
</evidence>